<dbReference type="GO" id="GO:0008270">
    <property type="term" value="F:zinc ion binding"/>
    <property type="evidence" value="ECO:0007669"/>
    <property type="project" value="InterPro"/>
</dbReference>
<feature type="region of interest" description="Disordered" evidence="2">
    <location>
        <begin position="378"/>
        <end position="398"/>
    </location>
</feature>
<sequence>MTSNDGTPKAGLHDASIAKPGAKDAGRDTNIADSLTSVLDDVKRNWSLADIVDFVPPQFRNQDNTVYFTSEMAVSLLTLSTGFRLETVQQGIVTAIETRLQHHPTGSRTLLLRDLNEVMKEFQCYPIIPIVERSEWPVKQHTFPTPDSCPLAAPSMTCKSCIFLGIKCDATKPQCGRCRHLGLDCAYPEASLTPRGMEPPASETIPTAAPRAQMAGIGQGGESRQVNGREELTPFTVRRFEEGSHTIESEVMVEDDLVLLRPLEDHARDKESHSEMTLRRAILARKMHPGGDSEQHPPITSPVVNVATTNISVGPLRRGNPFDINCILDRADFVEIMDDMDAANATDETDTLRGQEESLPKRRRRACDTCVWRHLRTRRSSSRLREPPEDRSASPKIHIKDEHVGTRNPRQIHQTADPLVDACENHSMPRPRHPKIPFNRLSFEMQIEMLKRIEEAAKNWNQEALHLCIPHEILPCRVNENGEKLLEKEDNPKEWGHTFIIDIWQLSKKTKGGLPRVQECMRAALRVLNKSNLTLLSLLEARKLVYRELGIEILTRNSKGSQQANSISPLTSKLAPLHAPQFGLQEPVRYGLPTPEIRRPINGLPSYEPFGRARDHQPSRQYEAGSVSFNETMPLGNTYFPTTNQYEPGSWDPPFPTDLGVSHSSNLPFGVARAPAINGPAFGRQVYQPPRPLSHFPTSPNRRPVVNGEPLRECPLALGPRERSATHGPPIKVENNYELADSLDAIPDDLGLLRLAEKHARLQLRLARLERQRQPGGYSEQHPVDLTLDGDRQDATRTTRRRDRGSSHGLPSAPGNPASSLET</sequence>
<dbReference type="EMBL" id="MU003712">
    <property type="protein sequence ID" value="KAF2804543.1"/>
    <property type="molecule type" value="Genomic_DNA"/>
</dbReference>
<accession>A0A6A6Y7N4</accession>
<dbReference type="OrthoDB" id="3037908at2759"/>
<evidence type="ECO:0000313" key="4">
    <source>
        <dbReference type="EMBL" id="KAF2804543.1"/>
    </source>
</evidence>
<organism evidence="4">
    <name type="scientific">Mytilinidion resinicola</name>
    <dbReference type="NCBI Taxonomy" id="574789"/>
    <lineage>
        <taxon>Eukaryota</taxon>
        <taxon>Fungi</taxon>
        <taxon>Dikarya</taxon>
        <taxon>Ascomycota</taxon>
        <taxon>Pezizomycotina</taxon>
        <taxon>Dothideomycetes</taxon>
        <taxon>Pleosporomycetidae</taxon>
        <taxon>Mytilinidiales</taxon>
        <taxon>Mytilinidiaceae</taxon>
        <taxon>Mytilinidion</taxon>
    </lineage>
</organism>
<dbReference type="SUPFAM" id="SSF57701">
    <property type="entry name" value="Zn2/Cys6 DNA-binding domain"/>
    <property type="match status" value="1"/>
</dbReference>
<dbReference type="SMART" id="SM00066">
    <property type="entry name" value="GAL4"/>
    <property type="match status" value="1"/>
</dbReference>
<feature type="region of interest" description="Disordered" evidence="2">
    <location>
        <begin position="1"/>
        <end position="26"/>
    </location>
</feature>
<dbReference type="Pfam" id="PF00172">
    <property type="entry name" value="Zn_clus"/>
    <property type="match status" value="1"/>
</dbReference>
<evidence type="ECO:0000259" key="3">
    <source>
        <dbReference type="PROSITE" id="PS50048"/>
    </source>
</evidence>
<dbReference type="PROSITE" id="PS50048">
    <property type="entry name" value="ZN2_CY6_FUNGAL_2"/>
    <property type="match status" value="1"/>
</dbReference>
<dbReference type="InterPro" id="IPR036864">
    <property type="entry name" value="Zn2-C6_fun-type_DNA-bd_sf"/>
</dbReference>
<evidence type="ECO:0000313" key="5">
    <source>
        <dbReference type="Proteomes" id="UP000504636"/>
    </source>
</evidence>
<name>A0A6A6Y7N4_9PEZI</name>
<dbReference type="GeneID" id="54466880"/>
<reference evidence="6" key="2">
    <citation type="submission" date="2020-04" db="EMBL/GenBank/DDBJ databases">
        <authorList>
            <consortium name="NCBI Genome Project"/>
        </authorList>
    </citation>
    <scope>NUCLEOTIDE SEQUENCE</scope>
    <source>
        <strain evidence="6">CBS 304.34</strain>
    </source>
</reference>
<dbReference type="RefSeq" id="XP_033571507.1">
    <property type="nucleotide sequence ID" value="XM_033725987.1"/>
</dbReference>
<reference evidence="4 6" key="1">
    <citation type="journal article" date="2020" name="Stud. Mycol.">
        <title>101 Dothideomycetes genomes: a test case for predicting lifestyles and emergence of pathogens.</title>
        <authorList>
            <person name="Haridas S."/>
            <person name="Albert R."/>
            <person name="Binder M."/>
            <person name="Bloem J."/>
            <person name="Labutti K."/>
            <person name="Salamov A."/>
            <person name="Andreopoulos B."/>
            <person name="Baker S."/>
            <person name="Barry K."/>
            <person name="Bills G."/>
            <person name="Bluhm B."/>
            <person name="Cannon C."/>
            <person name="Castanera R."/>
            <person name="Culley D."/>
            <person name="Daum C."/>
            <person name="Ezra D."/>
            <person name="Gonzalez J."/>
            <person name="Henrissat B."/>
            <person name="Kuo A."/>
            <person name="Liang C."/>
            <person name="Lipzen A."/>
            <person name="Lutzoni F."/>
            <person name="Magnuson J."/>
            <person name="Mondo S."/>
            <person name="Nolan M."/>
            <person name="Ohm R."/>
            <person name="Pangilinan J."/>
            <person name="Park H.-J."/>
            <person name="Ramirez L."/>
            <person name="Alfaro M."/>
            <person name="Sun H."/>
            <person name="Tritt A."/>
            <person name="Yoshinaga Y."/>
            <person name="Zwiers L.-H."/>
            <person name="Turgeon B."/>
            <person name="Goodwin S."/>
            <person name="Spatafora J."/>
            <person name="Crous P."/>
            <person name="Grigoriev I."/>
        </authorList>
    </citation>
    <scope>NUCLEOTIDE SEQUENCE</scope>
    <source>
        <strain evidence="4 6">CBS 304.34</strain>
    </source>
</reference>
<proteinExistence type="predicted"/>
<dbReference type="CDD" id="cd00067">
    <property type="entry name" value="GAL4"/>
    <property type="match status" value="1"/>
</dbReference>
<keyword evidence="5" id="KW-1185">Reference proteome</keyword>
<evidence type="ECO:0000313" key="6">
    <source>
        <dbReference type="RefSeq" id="XP_033571507.1"/>
    </source>
</evidence>
<feature type="domain" description="Zn(2)-C6 fungal-type" evidence="3">
    <location>
        <begin position="157"/>
        <end position="187"/>
    </location>
</feature>
<reference evidence="6" key="3">
    <citation type="submission" date="2025-04" db="UniProtKB">
        <authorList>
            <consortium name="RefSeq"/>
        </authorList>
    </citation>
    <scope>IDENTIFICATION</scope>
    <source>
        <strain evidence="6">CBS 304.34</strain>
    </source>
</reference>
<keyword evidence="1" id="KW-0539">Nucleus</keyword>
<feature type="compositionally biased region" description="Basic and acidic residues" evidence="2">
    <location>
        <begin position="383"/>
        <end position="398"/>
    </location>
</feature>
<dbReference type="AlphaFoldDB" id="A0A6A6Y7N4"/>
<dbReference type="Proteomes" id="UP000504636">
    <property type="component" value="Unplaced"/>
</dbReference>
<evidence type="ECO:0000256" key="2">
    <source>
        <dbReference type="SAM" id="MobiDB-lite"/>
    </source>
</evidence>
<gene>
    <name evidence="4 6" type="ORF">BDZ99DRAFT_525380</name>
</gene>
<dbReference type="GO" id="GO:0000981">
    <property type="term" value="F:DNA-binding transcription factor activity, RNA polymerase II-specific"/>
    <property type="evidence" value="ECO:0007669"/>
    <property type="project" value="InterPro"/>
</dbReference>
<protein>
    <recommendedName>
        <fullName evidence="3">Zn(2)-C6 fungal-type domain-containing protein</fullName>
    </recommendedName>
</protein>
<feature type="region of interest" description="Disordered" evidence="2">
    <location>
        <begin position="772"/>
        <end position="823"/>
    </location>
</feature>
<dbReference type="InterPro" id="IPR001138">
    <property type="entry name" value="Zn2Cys6_DnaBD"/>
</dbReference>
<evidence type="ECO:0000256" key="1">
    <source>
        <dbReference type="ARBA" id="ARBA00023242"/>
    </source>
</evidence>
<dbReference type="Gene3D" id="4.10.240.10">
    <property type="entry name" value="Zn(2)-C6 fungal-type DNA-binding domain"/>
    <property type="match status" value="1"/>
</dbReference>